<feature type="chain" id="PRO_5009888030" evidence="1">
    <location>
        <begin position="21"/>
        <end position="410"/>
    </location>
</feature>
<dbReference type="OrthoDB" id="2019572at2759"/>
<reference evidence="3" key="1">
    <citation type="journal article" date="2017" name="Genome Biol.">
        <title>Comparative genomics reveals high biological diversity and specific adaptations in the industrially and medically important fungal genus Aspergillus.</title>
        <authorList>
            <person name="de Vries R.P."/>
            <person name="Riley R."/>
            <person name="Wiebenga A."/>
            <person name="Aguilar-Osorio G."/>
            <person name="Amillis S."/>
            <person name="Uchima C.A."/>
            <person name="Anderluh G."/>
            <person name="Asadollahi M."/>
            <person name="Askin M."/>
            <person name="Barry K."/>
            <person name="Battaglia E."/>
            <person name="Bayram O."/>
            <person name="Benocci T."/>
            <person name="Braus-Stromeyer S.A."/>
            <person name="Caldana C."/>
            <person name="Canovas D."/>
            <person name="Cerqueira G.C."/>
            <person name="Chen F."/>
            <person name="Chen W."/>
            <person name="Choi C."/>
            <person name="Clum A."/>
            <person name="Dos Santos R.A."/>
            <person name="Damasio A.R."/>
            <person name="Diallinas G."/>
            <person name="Emri T."/>
            <person name="Fekete E."/>
            <person name="Flipphi M."/>
            <person name="Freyberg S."/>
            <person name="Gallo A."/>
            <person name="Gournas C."/>
            <person name="Habgood R."/>
            <person name="Hainaut M."/>
            <person name="Harispe M.L."/>
            <person name="Henrissat B."/>
            <person name="Hilden K.S."/>
            <person name="Hope R."/>
            <person name="Hossain A."/>
            <person name="Karabika E."/>
            <person name="Karaffa L."/>
            <person name="Karanyi Z."/>
            <person name="Krasevec N."/>
            <person name="Kuo A."/>
            <person name="Kusch H."/>
            <person name="LaButti K."/>
            <person name="Lagendijk E.L."/>
            <person name="Lapidus A."/>
            <person name="Levasseur A."/>
            <person name="Lindquist E."/>
            <person name="Lipzen A."/>
            <person name="Logrieco A.F."/>
            <person name="MacCabe A."/>
            <person name="Maekelae M.R."/>
            <person name="Malavazi I."/>
            <person name="Melin P."/>
            <person name="Meyer V."/>
            <person name="Mielnichuk N."/>
            <person name="Miskei M."/>
            <person name="Molnar A.P."/>
            <person name="Mule G."/>
            <person name="Ngan C.Y."/>
            <person name="Orejas M."/>
            <person name="Orosz E."/>
            <person name="Ouedraogo J.P."/>
            <person name="Overkamp K.M."/>
            <person name="Park H.-S."/>
            <person name="Perrone G."/>
            <person name="Piumi F."/>
            <person name="Punt P.J."/>
            <person name="Ram A.F."/>
            <person name="Ramon A."/>
            <person name="Rauscher S."/>
            <person name="Record E."/>
            <person name="Riano-Pachon D.M."/>
            <person name="Robert V."/>
            <person name="Roehrig J."/>
            <person name="Ruller R."/>
            <person name="Salamov A."/>
            <person name="Salih N.S."/>
            <person name="Samson R.A."/>
            <person name="Sandor E."/>
            <person name="Sanguinetti M."/>
            <person name="Schuetze T."/>
            <person name="Sepcic K."/>
            <person name="Shelest E."/>
            <person name="Sherlock G."/>
            <person name="Sophianopoulou V."/>
            <person name="Squina F.M."/>
            <person name="Sun H."/>
            <person name="Susca A."/>
            <person name="Todd R.B."/>
            <person name="Tsang A."/>
            <person name="Unkles S.E."/>
            <person name="van de Wiele N."/>
            <person name="van Rossen-Uffink D."/>
            <person name="Oliveira J.V."/>
            <person name="Vesth T.C."/>
            <person name="Visser J."/>
            <person name="Yu J.-H."/>
            <person name="Zhou M."/>
            <person name="Andersen M.R."/>
            <person name="Archer D.B."/>
            <person name="Baker S.E."/>
            <person name="Benoit I."/>
            <person name="Brakhage A.A."/>
            <person name="Braus G.H."/>
            <person name="Fischer R."/>
            <person name="Frisvad J.C."/>
            <person name="Goldman G.H."/>
            <person name="Houbraken J."/>
            <person name="Oakley B."/>
            <person name="Pocsi I."/>
            <person name="Scazzocchio C."/>
            <person name="Seiboth B."/>
            <person name="vanKuyk P.A."/>
            <person name="Wortman J."/>
            <person name="Dyer P.S."/>
            <person name="Grigoriev I.V."/>
        </authorList>
    </citation>
    <scope>NUCLEOTIDE SEQUENCE [LARGE SCALE GENOMIC DNA]</scope>
    <source>
        <strain evidence="3">ATCC 16872 / CBS 172.66 / WB 5094</strain>
    </source>
</reference>
<keyword evidence="3" id="KW-1185">Reference proteome</keyword>
<dbReference type="EMBL" id="KV878982">
    <property type="protein sequence ID" value="OJJ97666.1"/>
    <property type="molecule type" value="Genomic_DNA"/>
</dbReference>
<gene>
    <name evidence="2" type="ORF">ASPACDRAFT_1858401</name>
</gene>
<protein>
    <submittedName>
        <fullName evidence="2">Uncharacterized protein</fullName>
    </submittedName>
</protein>
<dbReference type="AlphaFoldDB" id="A0A1L9WNE2"/>
<evidence type="ECO:0000313" key="2">
    <source>
        <dbReference type="EMBL" id="OJJ97666.1"/>
    </source>
</evidence>
<organism evidence="2 3">
    <name type="scientific">Aspergillus aculeatus (strain ATCC 16872 / CBS 172.66 / WB 5094)</name>
    <dbReference type="NCBI Taxonomy" id="690307"/>
    <lineage>
        <taxon>Eukaryota</taxon>
        <taxon>Fungi</taxon>
        <taxon>Dikarya</taxon>
        <taxon>Ascomycota</taxon>
        <taxon>Pezizomycotina</taxon>
        <taxon>Eurotiomycetes</taxon>
        <taxon>Eurotiomycetidae</taxon>
        <taxon>Eurotiales</taxon>
        <taxon>Aspergillaceae</taxon>
        <taxon>Aspergillus</taxon>
        <taxon>Aspergillus subgen. Circumdati</taxon>
    </lineage>
</organism>
<dbReference type="GeneID" id="30971421"/>
<evidence type="ECO:0000313" key="3">
    <source>
        <dbReference type="Proteomes" id="UP000184546"/>
    </source>
</evidence>
<dbReference type="Proteomes" id="UP000184546">
    <property type="component" value="Unassembled WGS sequence"/>
</dbReference>
<feature type="signal peptide" evidence="1">
    <location>
        <begin position="1"/>
        <end position="20"/>
    </location>
</feature>
<dbReference type="OMA" id="KTEAACP"/>
<proteinExistence type="predicted"/>
<evidence type="ECO:0000256" key="1">
    <source>
        <dbReference type="SAM" id="SignalP"/>
    </source>
</evidence>
<sequence>MSRLILISLVIGLLGNFCFASPSRTHAVAARTHKRADCTPTLTGLGEGSSAEWILGKKPTGQQVLVSLSADKQVLQVRYPPYKDYQYQTVSVWLGTSRPTDTNPGGYPWGSNKGSPRCTVSGATASCDIPLSEALPNVNLCPDKTIYIVTHASVKSLTLGSEGGTAGGSPASPTSSAVPAQCIKTSCNPWFTFWSFRTKCGCENPPPPPPPGDGQWCDFGSAFGHSASPPGVALECNPPWGWSNQIDSAPLGGTLWVGGLPDYNDINVNAVNAGPFTAFFEGGQVRFRYVVDVDYRLTAVHAHVACSPSLTTCSLDQYAIKIDGLAVQEYETPSVSVDCNKPYIIVHARIQKKKTETTCPLPGTPVRIELVDLLVGGWGAGKQSKSSALGIAECGMGRPPKKKEQSLEKF</sequence>
<dbReference type="RefSeq" id="XP_020054006.1">
    <property type="nucleotide sequence ID" value="XM_020197607.1"/>
</dbReference>
<dbReference type="VEuPathDB" id="FungiDB:ASPACDRAFT_1858401"/>
<name>A0A1L9WNE2_ASPA1</name>
<keyword evidence="1" id="KW-0732">Signal</keyword>
<accession>A0A1L9WNE2</accession>
<dbReference type="STRING" id="690307.A0A1L9WNE2"/>